<feature type="region of interest" description="Disordered" evidence="1">
    <location>
        <begin position="76"/>
        <end position="101"/>
    </location>
</feature>
<evidence type="ECO:0000313" key="4">
    <source>
        <dbReference type="Proteomes" id="UP000248066"/>
    </source>
</evidence>
<protein>
    <submittedName>
        <fullName evidence="3">Antibiotic biosynthesis monooxygenase</fullName>
    </submittedName>
</protein>
<dbReference type="GO" id="GO:0004497">
    <property type="term" value="F:monooxygenase activity"/>
    <property type="evidence" value="ECO:0007669"/>
    <property type="project" value="UniProtKB-KW"/>
</dbReference>
<dbReference type="Pfam" id="PF03992">
    <property type="entry name" value="ABM"/>
    <property type="match status" value="1"/>
</dbReference>
<proteinExistence type="predicted"/>
<evidence type="ECO:0000313" key="3">
    <source>
        <dbReference type="EMBL" id="PYZ99056.1"/>
    </source>
</evidence>
<dbReference type="RefSeq" id="WP_110519484.1">
    <property type="nucleotide sequence ID" value="NZ_PDOF01000001.1"/>
</dbReference>
<dbReference type="Proteomes" id="UP000248066">
    <property type="component" value="Unassembled WGS sequence"/>
</dbReference>
<keyword evidence="3" id="KW-0503">Monooxygenase</keyword>
<sequence>MYVVMNELHVPKEGRDNVSSRFAESAEKMKEVPGCLDFMFLDPSDDDNYQVVLTKWESEEDYRAWVDSRAFKDAHKKRRENLDKSPTSGNKIFEYKATHHL</sequence>
<reference evidence="3 4" key="1">
    <citation type="submission" date="2017-10" db="EMBL/GenBank/DDBJ databases">
        <title>Bacillus sp. nov., a halophilic bacterium isolated from a Yangshapao Lake.</title>
        <authorList>
            <person name="Wang H."/>
        </authorList>
    </citation>
    <scope>NUCLEOTIDE SEQUENCE [LARGE SCALE GENOMIC DNA]</scope>
    <source>
        <strain evidence="3 4">YSP-3</strain>
    </source>
</reference>
<dbReference type="PANTHER" id="PTHR34474:SF2">
    <property type="entry name" value="SIGNAL TRANSDUCTION PROTEIN TRAP"/>
    <property type="match status" value="1"/>
</dbReference>
<accession>A0A2W0HDR4</accession>
<gene>
    <name evidence="3" type="ORF">CR205_10995</name>
</gene>
<keyword evidence="3" id="KW-0560">Oxidoreductase</keyword>
<organism evidence="3 4">
    <name type="scientific">Alteribacter lacisalsi</name>
    <dbReference type="NCBI Taxonomy" id="2045244"/>
    <lineage>
        <taxon>Bacteria</taxon>
        <taxon>Bacillati</taxon>
        <taxon>Bacillota</taxon>
        <taxon>Bacilli</taxon>
        <taxon>Bacillales</taxon>
        <taxon>Bacillaceae</taxon>
        <taxon>Alteribacter</taxon>
    </lineage>
</organism>
<dbReference type="PROSITE" id="PS51725">
    <property type="entry name" value="ABM"/>
    <property type="match status" value="1"/>
</dbReference>
<dbReference type="EMBL" id="PDOF01000001">
    <property type="protein sequence ID" value="PYZ99056.1"/>
    <property type="molecule type" value="Genomic_DNA"/>
</dbReference>
<dbReference type="InterPro" id="IPR007138">
    <property type="entry name" value="ABM_dom"/>
</dbReference>
<evidence type="ECO:0000259" key="2">
    <source>
        <dbReference type="PROSITE" id="PS51725"/>
    </source>
</evidence>
<dbReference type="PANTHER" id="PTHR34474">
    <property type="entry name" value="SIGNAL TRANSDUCTION PROTEIN TRAP"/>
    <property type="match status" value="1"/>
</dbReference>
<feature type="domain" description="ABM" evidence="2">
    <location>
        <begin position="2"/>
        <end position="93"/>
    </location>
</feature>
<dbReference type="AlphaFoldDB" id="A0A2W0HDR4"/>
<comment type="caution">
    <text evidence="3">The sequence shown here is derived from an EMBL/GenBank/DDBJ whole genome shotgun (WGS) entry which is preliminary data.</text>
</comment>
<dbReference type="SUPFAM" id="SSF54909">
    <property type="entry name" value="Dimeric alpha+beta barrel"/>
    <property type="match status" value="1"/>
</dbReference>
<name>A0A2W0HDR4_9BACI</name>
<dbReference type="InterPro" id="IPR050404">
    <property type="entry name" value="Heme-degrading_MO"/>
</dbReference>
<dbReference type="InterPro" id="IPR011008">
    <property type="entry name" value="Dimeric_a/b-barrel"/>
</dbReference>
<keyword evidence="4" id="KW-1185">Reference proteome</keyword>
<evidence type="ECO:0000256" key="1">
    <source>
        <dbReference type="SAM" id="MobiDB-lite"/>
    </source>
</evidence>
<dbReference type="Gene3D" id="3.30.70.100">
    <property type="match status" value="1"/>
</dbReference>
<dbReference type="OrthoDB" id="384737at2"/>